<accession>A0A8E4UXT4</accession>
<keyword evidence="2" id="KW-1185">Reference proteome</keyword>
<name>A0A8E4UXT4_9CAUD</name>
<dbReference type="Proteomes" id="UP000693899">
    <property type="component" value="Segment"/>
</dbReference>
<organism evidence="1 2">
    <name type="scientific">Maribacter phage Colly_1</name>
    <dbReference type="NCBI Taxonomy" id="2745691"/>
    <lineage>
        <taxon>Viruses</taxon>
        <taxon>Duplodnaviria</taxon>
        <taxon>Heunggongvirae</taxon>
        <taxon>Uroviricota</taxon>
        <taxon>Caudoviricetes</taxon>
        <taxon>Molycolviridae</taxon>
        <taxon>Mollyvirus</taxon>
        <taxon>Mollyvirus colly</taxon>
    </lineage>
</organism>
<reference evidence="1" key="1">
    <citation type="submission" date="2020-07" db="EMBL/GenBank/DDBJ databases">
        <title>Highly diverse flavobacterial phages as mortality factor during North Sea spring blooms.</title>
        <authorList>
            <person name="Bartlau N."/>
            <person name="Wichels A."/>
            <person name="Krohne G."/>
            <person name="Adriaenssens E.M."/>
            <person name="Heins A."/>
            <person name="Fuchs B.M."/>
            <person name="Amann R."/>
            <person name="Moraru C."/>
        </authorList>
    </citation>
    <scope>NUCLEOTIDE SEQUENCE</scope>
</reference>
<proteinExistence type="predicted"/>
<protein>
    <submittedName>
        <fullName evidence="1">Uncharacterized protein</fullName>
    </submittedName>
</protein>
<evidence type="ECO:0000313" key="2">
    <source>
        <dbReference type="Proteomes" id="UP000693899"/>
    </source>
</evidence>
<dbReference type="EMBL" id="MT732450">
    <property type="protein sequence ID" value="QQO97207.1"/>
    <property type="molecule type" value="Genomic_DNA"/>
</dbReference>
<gene>
    <name evidence="1" type="ORF">Colly1_11</name>
</gene>
<sequence>MSDISIFSKLRDFLNSKGTIQSGELANIFPVATLPKVERYKEKFTKTGFLIQDGESTLVVSQHIPESLSLRQLNALYNLEELHKAV</sequence>
<evidence type="ECO:0000313" key="1">
    <source>
        <dbReference type="EMBL" id="QQO97207.1"/>
    </source>
</evidence>